<gene>
    <name evidence="2" type="ORF">M413DRAFT_32174</name>
</gene>
<keyword evidence="3" id="KW-1185">Reference proteome</keyword>
<evidence type="ECO:0000256" key="1">
    <source>
        <dbReference type="SAM" id="MobiDB-lite"/>
    </source>
</evidence>
<proteinExistence type="predicted"/>
<dbReference type="EMBL" id="KN831813">
    <property type="protein sequence ID" value="KIM35816.1"/>
    <property type="molecule type" value="Genomic_DNA"/>
</dbReference>
<feature type="compositionally biased region" description="Low complexity" evidence="1">
    <location>
        <begin position="21"/>
        <end position="39"/>
    </location>
</feature>
<dbReference type="Proteomes" id="UP000053424">
    <property type="component" value="Unassembled WGS sequence"/>
</dbReference>
<evidence type="ECO:0000313" key="2">
    <source>
        <dbReference type="EMBL" id="KIM35816.1"/>
    </source>
</evidence>
<dbReference type="HOGENOM" id="CLU_1927882_0_0_1"/>
<accession>A0A0C3BWP9</accession>
<reference evidence="3" key="2">
    <citation type="submission" date="2015-01" db="EMBL/GenBank/DDBJ databases">
        <title>Evolutionary Origins and Diversification of the Mycorrhizal Mutualists.</title>
        <authorList>
            <consortium name="DOE Joint Genome Institute"/>
            <consortium name="Mycorrhizal Genomics Consortium"/>
            <person name="Kohler A."/>
            <person name="Kuo A."/>
            <person name="Nagy L.G."/>
            <person name="Floudas D."/>
            <person name="Copeland A."/>
            <person name="Barry K.W."/>
            <person name="Cichocki N."/>
            <person name="Veneault-Fourrey C."/>
            <person name="LaButti K."/>
            <person name="Lindquist E.A."/>
            <person name="Lipzen A."/>
            <person name="Lundell T."/>
            <person name="Morin E."/>
            <person name="Murat C."/>
            <person name="Riley R."/>
            <person name="Ohm R."/>
            <person name="Sun H."/>
            <person name="Tunlid A."/>
            <person name="Henrissat B."/>
            <person name="Grigoriev I.V."/>
            <person name="Hibbett D.S."/>
            <person name="Martin F."/>
        </authorList>
    </citation>
    <scope>NUCLEOTIDE SEQUENCE [LARGE SCALE GENOMIC DNA]</scope>
    <source>
        <strain evidence="3">h7</strain>
    </source>
</reference>
<evidence type="ECO:0000313" key="3">
    <source>
        <dbReference type="Proteomes" id="UP000053424"/>
    </source>
</evidence>
<sequence>MFLGGLHLPLEYRDIFDSLSSSGSSSSRFESSSSSSSDVGSERVTRTWPREKAGYLNESLTISILHKVIHAISCERKKASLDLYPPDFHAYDYRSLRFPLTFRIPTSPRLSTSLAGFVPKGSVSVPVVDLS</sequence>
<organism evidence="2 3">
    <name type="scientific">Hebeloma cylindrosporum</name>
    <dbReference type="NCBI Taxonomy" id="76867"/>
    <lineage>
        <taxon>Eukaryota</taxon>
        <taxon>Fungi</taxon>
        <taxon>Dikarya</taxon>
        <taxon>Basidiomycota</taxon>
        <taxon>Agaricomycotina</taxon>
        <taxon>Agaricomycetes</taxon>
        <taxon>Agaricomycetidae</taxon>
        <taxon>Agaricales</taxon>
        <taxon>Agaricineae</taxon>
        <taxon>Hymenogastraceae</taxon>
        <taxon>Hebeloma</taxon>
    </lineage>
</organism>
<dbReference type="AlphaFoldDB" id="A0A0C3BWP9"/>
<protein>
    <submittedName>
        <fullName evidence="2">Uncharacterized protein</fullName>
    </submittedName>
</protein>
<name>A0A0C3BWP9_HEBCY</name>
<reference evidence="2 3" key="1">
    <citation type="submission" date="2014-04" db="EMBL/GenBank/DDBJ databases">
        <authorList>
            <consortium name="DOE Joint Genome Institute"/>
            <person name="Kuo A."/>
            <person name="Gay G."/>
            <person name="Dore J."/>
            <person name="Kohler A."/>
            <person name="Nagy L.G."/>
            <person name="Floudas D."/>
            <person name="Copeland A."/>
            <person name="Barry K.W."/>
            <person name="Cichocki N."/>
            <person name="Veneault-Fourrey C."/>
            <person name="LaButti K."/>
            <person name="Lindquist E.A."/>
            <person name="Lipzen A."/>
            <person name="Lundell T."/>
            <person name="Morin E."/>
            <person name="Murat C."/>
            <person name="Sun H."/>
            <person name="Tunlid A."/>
            <person name="Henrissat B."/>
            <person name="Grigoriev I.V."/>
            <person name="Hibbett D.S."/>
            <person name="Martin F."/>
            <person name="Nordberg H.P."/>
            <person name="Cantor M.N."/>
            <person name="Hua S.X."/>
        </authorList>
    </citation>
    <scope>NUCLEOTIDE SEQUENCE [LARGE SCALE GENOMIC DNA]</scope>
    <source>
        <strain evidence="3">h7</strain>
    </source>
</reference>
<feature type="region of interest" description="Disordered" evidence="1">
    <location>
        <begin position="21"/>
        <end position="46"/>
    </location>
</feature>